<dbReference type="Pfam" id="PF01743">
    <property type="entry name" value="PolyA_pol"/>
    <property type="match status" value="1"/>
</dbReference>
<accession>A0A3T1D557</accession>
<dbReference type="GO" id="GO:0016779">
    <property type="term" value="F:nucleotidyltransferase activity"/>
    <property type="evidence" value="ECO:0007669"/>
    <property type="project" value="UniProtKB-KW"/>
</dbReference>
<keyword evidence="2 9" id="KW-0808">Transferase</keyword>
<evidence type="ECO:0000313" key="14">
    <source>
        <dbReference type="Proteomes" id="UP000289856"/>
    </source>
</evidence>
<organism evidence="13 14">
    <name type="scientific">Cohnella abietis</name>
    <dbReference type="NCBI Taxonomy" id="2507935"/>
    <lineage>
        <taxon>Bacteria</taxon>
        <taxon>Bacillati</taxon>
        <taxon>Bacillota</taxon>
        <taxon>Bacilli</taxon>
        <taxon>Bacillales</taxon>
        <taxon>Paenibacillaceae</taxon>
        <taxon>Cohnella</taxon>
    </lineage>
</organism>
<dbReference type="InterPro" id="IPR002646">
    <property type="entry name" value="PolA_pol_head_dom"/>
</dbReference>
<dbReference type="Proteomes" id="UP000289856">
    <property type="component" value="Chromosome"/>
</dbReference>
<keyword evidence="4" id="KW-0548">Nucleotidyltransferase</keyword>
<name>A0A3T1D557_9BACL</name>
<evidence type="ECO:0000256" key="8">
    <source>
        <dbReference type="ARBA" id="ARBA00022884"/>
    </source>
</evidence>
<dbReference type="CDD" id="cd05398">
    <property type="entry name" value="NT_ClassII-CCAase"/>
    <property type="match status" value="1"/>
</dbReference>
<keyword evidence="6" id="KW-0547">Nucleotide-binding</keyword>
<dbReference type="Gene3D" id="1.10.246.80">
    <property type="match status" value="1"/>
</dbReference>
<reference evidence="13 14" key="1">
    <citation type="submission" date="2019-01" db="EMBL/GenBank/DDBJ databases">
        <title>Complete genome sequence of Cohnella hallensis HS21 isolated from Korean fir (Abies koreana) rhizospheric soil.</title>
        <authorList>
            <person name="Jiang L."/>
            <person name="Kang S.W."/>
            <person name="Kim S."/>
            <person name="Jung J."/>
            <person name="Kim C.Y."/>
            <person name="Kim D.H."/>
            <person name="Kim S.W."/>
            <person name="Lee J."/>
        </authorList>
    </citation>
    <scope>NUCLEOTIDE SEQUENCE [LARGE SCALE GENOMIC DNA]</scope>
    <source>
        <strain evidence="13 14">HS21</strain>
    </source>
</reference>
<dbReference type="OrthoDB" id="9805698at2"/>
<keyword evidence="14" id="KW-1185">Reference proteome</keyword>
<dbReference type="EMBL" id="AP019400">
    <property type="protein sequence ID" value="BBI33234.1"/>
    <property type="molecule type" value="Genomic_DNA"/>
</dbReference>
<dbReference type="GO" id="GO:0008033">
    <property type="term" value="P:tRNA processing"/>
    <property type="evidence" value="ECO:0007669"/>
    <property type="project" value="UniProtKB-KW"/>
</dbReference>
<dbReference type="InterPro" id="IPR032810">
    <property type="entry name" value="CCA-adding_enz_C"/>
</dbReference>
<dbReference type="Gene3D" id="1.10.3090.10">
    <property type="entry name" value="cca-adding enzyme, domain 2"/>
    <property type="match status" value="1"/>
</dbReference>
<evidence type="ECO:0000256" key="4">
    <source>
        <dbReference type="ARBA" id="ARBA00022695"/>
    </source>
</evidence>
<dbReference type="SUPFAM" id="SSF81891">
    <property type="entry name" value="Poly A polymerase C-terminal region-like"/>
    <property type="match status" value="1"/>
</dbReference>
<evidence type="ECO:0000313" key="13">
    <source>
        <dbReference type="EMBL" id="BBI33234.1"/>
    </source>
</evidence>
<dbReference type="AlphaFoldDB" id="A0A3T1D557"/>
<evidence type="ECO:0000256" key="7">
    <source>
        <dbReference type="ARBA" id="ARBA00022842"/>
    </source>
</evidence>
<dbReference type="PANTHER" id="PTHR46173:SF1">
    <property type="entry name" value="CCA TRNA NUCLEOTIDYLTRANSFERASE 1, MITOCHONDRIAL"/>
    <property type="match status" value="1"/>
</dbReference>
<evidence type="ECO:0000256" key="3">
    <source>
        <dbReference type="ARBA" id="ARBA00022694"/>
    </source>
</evidence>
<dbReference type="GO" id="GO:0046872">
    <property type="term" value="F:metal ion binding"/>
    <property type="evidence" value="ECO:0007669"/>
    <property type="project" value="UniProtKB-KW"/>
</dbReference>
<dbReference type="Pfam" id="PF13735">
    <property type="entry name" value="tRNA_NucTran2_2"/>
    <property type="match status" value="1"/>
</dbReference>
<dbReference type="NCBIfam" id="NF009814">
    <property type="entry name" value="PRK13299.1"/>
    <property type="match status" value="1"/>
</dbReference>
<dbReference type="InterPro" id="IPR032828">
    <property type="entry name" value="PolyA_RNA-bd"/>
</dbReference>
<evidence type="ECO:0000259" key="11">
    <source>
        <dbReference type="Pfam" id="PF12627"/>
    </source>
</evidence>
<keyword evidence="3" id="KW-0819">tRNA processing</keyword>
<dbReference type="SUPFAM" id="SSF81301">
    <property type="entry name" value="Nucleotidyltransferase"/>
    <property type="match status" value="1"/>
</dbReference>
<comment type="cofactor">
    <cofactor evidence="1">
        <name>Mg(2+)</name>
        <dbReference type="ChEBI" id="CHEBI:18420"/>
    </cofactor>
</comment>
<protein>
    <submittedName>
        <fullName evidence="13">CCA-adding enzyme</fullName>
    </submittedName>
</protein>
<keyword evidence="5" id="KW-0479">Metal-binding</keyword>
<dbReference type="GO" id="GO:0000049">
    <property type="term" value="F:tRNA binding"/>
    <property type="evidence" value="ECO:0007669"/>
    <property type="project" value="TreeGrafter"/>
</dbReference>
<dbReference type="InterPro" id="IPR050264">
    <property type="entry name" value="Bact_CCA-adding_enz_type3_sf"/>
</dbReference>
<proteinExistence type="inferred from homology"/>
<evidence type="ECO:0000256" key="5">
    <source>
        <dbReference type="ARBA" id="ARBA00022723"/>
    </source>
</evidence>
<keyword evidence="7" id="KW-0460">Magnesium</keyword>
<dbReference type="Pfam" id="PF12627">
    <property type="entry name" value="PolyA_pol_RNAbd"/>
    <property type="match status" value="1"/>
</dbReference>
<dbReference type="KEGG" id="cohn:KCTCHS21_26330"/>
<keyword evidence="8 9" id="KW-0694">RNA-binding</keyword>
<evidence type="ECO:0000256" key="2">
    <source>
        <dbReference type="ARBA" id="ARBA00022679"/>
    </source>
</evidence>
<feature type="domain" description="tRNA nucleotidyltransferase/poly(A) polymerase RNA and SrmB- binding" evidence="11">
    <location>
        <begin position="175"/>
        <end position="233"/>
    </location>
</feature>
<dbReference type="RefSeq" id="WP_130608609.1">
    <property type="nucleotide sequence ID" value="NZ_AP019400.1"/>
</dbReference>
<dbReference type="GO" id="GO:0000166">
    <property type="term" value="F:nucleotide binding"/>
    <property type="evidence" value="ECO:0007669"/>
    <property type="project" value="UniProtKB-KW"/>
</dbReference>
<gene>
    <name evidence="13" type="primary">cca</name>
    <name evidence="13" type="ORF">KCTCHS21_26330</name>
</gene>
<dbReference type="Gene3D" id="3.30.460.10">
    <property type="entry name" value="Beta Polymerase, domain 2"/>
    <property type="match status" value="1"/>
</dbReference>
<evidence type="ECO:0000256" key="1">
    <source>
        <dbReference type="ARBA" id="ARBA00001946"/>
    </source>
</evidence>
<evidence type="ECO:0000259" key="12">
    <source>
        <dbReference type="Pfam" id="PF13735"/>
    </source>
</evidence>
<feature type="domain" description="CCA-adding enzyme C-terminal" evidence="12">
    <location>
        <begin position="277"/>
        <end position="422"/>
    </location>
</feature>
<dbReference type="PANTHER" id="PTHR46173">
    <property type="entry name" value="CCA TRNA NUCLEOTIDYLTRANSFERASE 1, MITOCHONDRIAL"/>
    <property type="match status" value="1"/>
</dbReference>
<comment type="similarity">
    <text evidence="9">Belongs to the tRNA nucleotidyltransferase/poly(A) polymerase family.</text>
</comment>
<evidence type="ECO:0000259" key="10">
    <source>
        <dbReference type="Pfam" id="PF01743"/>
    </source>
</evidence>
<dbReference type="InterPro" id="IPR043519">
    <property type="entry name" value="NT_sf"/>
</dbReference>
<feature type="domain" description="Poly A polymerase head" evidence="10">
    <location>
        <begin position="27"/>
        <end position="146"/>
    </location>
</feature>
<sequence length="432" mass="48192">MINQDEESLWAKGLEIVCKLEENGHKAYLVGGCVRDRMLGRSLNDIDIATSGRPEDVISLFEKTLPTGLKHGTVTVREDGQSFEVTTFRQETGYSDGRRPDEVLFVQDVKEDLARRDFTFNAMAVGMDGEIVDPFGGQDALRAGVVACVGEASERFGEDALRMLRAIRFAAEFDFLLLPEVWAGILKQRSKLKHVAMERISNEWDKMMAGSGPEQACHYLFKSGLLAHVKEELPEAILSAAERYRFNELSWEWEASLSTVGSLSNDFLQLPLIADVDLRWAALLSGMSADQETGIEFCRALHLSSRRTTRIAEVVGFNEKLSAFEEHELRVGWIKLALAYGSSIAEDWLVMNEACEEPLFEARGWLEELPITSVSELKLRGNELSSLLGKSPGPWITTLLQQLLEEVAFERVTNEKKSLVSAAKSLVGNLKS</sequence>
<evidence type="ECO:0000256" key="9">
    <source>
        <dbReference type="RuleBase" id="RU003953"/>
    </source>
</evidence>
<evidence type="ECO:0000256" key="6">
    <source>
        <dbReference type="ARBA" id="ARBA00022741"/>
    </source>
</evidence>